<sequence>MEYRHTSVNWPRYVRELFCEHVHTEYQNLVFEGDVEIEESLFGRKIKYNRGKPTGTRIWIFGMVETSSKRIITYTVDKRDSNTLIPLIKKQTVGPRTFLLIKPDFKCSTTKKTKPQRPRRSYQYAKSAFQYRFSSDSDFA</sequence>
<accession>A0A8B6GMY5</accession>
<keyword evidence="2" id="KW-1185">Reference proteome</keyword>
<dbReference type="AlphaFoldDB" id="A0A8B6GMY5"/>
<protein>
    <recommendedName>
        <fullName evidence="3">ISXO2-like transposase domain-containing protein</fullName>
    </recommendedName>
</protein>
<evidence type="ECO:0000313" key="1">
    <source>
        <dbReference type="EMBL" id="VDI66511.1"/>
    </source>
</evidence>
<comment type="caution">
    <text evidence="1">The sequence shown here is derived from an EMBL/GenBank/DDBJ whole genome shotgun (WGS) entry which is preliminary data.</text>
</comment>
<reference evidence="1" key="1">
    <citation type="submission" date="2018-11" db="EMBL/GenBank/DDBJ databases">
        <authorList>
            <person name="Alioto T."/>
            <person name="Alioto T."/>
        </authorList>
    </citation>
    <scope>NUCLEOTIDE SEQUENCE</scope>
</reference>
<name>A0A8B6GMY5_MYTGA</name>
<evidence type="ECO:0000313" key="2">
    <source>
        <dbReference type="Proteomes" id="UP000596742"/>
    </source>
</evidence>
<dbReference type="PANTHER" id="PTHR47163">
    <property type="entry name" value="DDE_TNP_IS1595 DOMAIN-CONTAINING PROTEIN"/>
    <property type="match status" value="1"/>
</dbReference>
<dbReference type="EMBL" id="UYJE01008714">
    <property type="protein sequence ID" value="VDI66511.1"/>
    <property type="molecule type" value="Genomic_DNA"/>
</dbReference>
<gene>
    <name evidence="1" type="ORF">MGAL_10B035133</name>
</gene>
<dbReference type="OrthoDB" id="6412411at2759"/>
<organism evidence="1 2">
    <name type="scientific">Mytilus galloprovincialis</name>
    <name type="common">Mediterranean mussel</name>
    <dbReference type="NCBI Taxonomy" id="29158"/>
    <lineage>
        <taxon>Eukaryota</taxon>
        <taxon>Metazoa</taxon>
        <taxon>Spiralia</taxon>
        <taxon>Lophotrochozoa</taxon>
        <taxon>Mollusca</taxon>
        <taxon>Bivalvia</taxon>
        <taxon>Autobranchia</taxon>
        <taxon>Pteriomorphia</taxon>
        <taxon>Mytilida</taxon>
        <taxon>Mytiloidea</taxon>
        <taxon>Mytilidae</taxon>
        <taxon>Mytilinae</taxon>
        <taxon>Mytilus</taxon>
    </lineage>
</organism>
<dbReference type="Proteomes" id="UP000596742">
    <property type="component" value="Unassembled WGS sequence"/>
</dbReference>
<proteinExistence type="predicted"/>
<evidence type="ECO:0008006" key="3">
    <source>
        <dbReference type="Google" id="ProtNLM"/>
    </source>
</evidence>
<dbReference type="InterPro" id="IPR053164">
    <property type="entry name" value="IS1016-like_transposase"/>
</dbReference>
<dbReference type="PANTHER" id="PTHR47163:SF2">
    <property type="entry name" value="SI:DKEY-17M8.2"/>
    <property type="match status" value="1"/>
</dbReference>